<comment type="caution">
    <text evidence="2">The sequence shown here is derived from an EMBL/GenBank/DDBJ whole genome shotgun (WGS) entry which is preliminary data.</text>
</comment>
<protein>
    <submittedName>
        <fullName evidence="2">TPR-like protein</fullName>
    </submittedName>
</protein>
<dbReference type="GO" id="GO:0044183">
    <property type="term" value="F:protein folding chaperone"/>
    <property type="evidence" value="ECO:0007669"/>
    <property type="project" value="TreeGrafter"/>
</dbReference>
<reference evidence="2" key="1">
    <citation type="submission" date="2023-03" db="EMBL/GenBank/DDBJ databases">
        <title>Massive genome expansion in bonnet fungi (Mycena s.s.) driven by repeated elements and novel gene families across ecological guilds.</title>
        <authorList>
            <consortium name="Lawrence Berkeley National Laboratory"/>
            <person name="Harder C.B."/>
            <person name="Miyauchi S."/>
            <person name="Viragh M."/>
            <person name="Kuo A."/>
            <person name="Thoen E."/>
            <person name="Andreopoulos B."/>
            <person name="Lu D."/>
            <person name="Skrede I."/>
            <person name="Drula E."/>
            <person name="Henrissat B."/>
            <person name="Morin E."/>
            <person name="Kohler A."/>
            <person name="Barry K."/>
            <person name="LaButti K."/>
            <person name="Morin E."/>
            <person name="Salamov A."/>
            <person name="Lipzen A."/>
            <person name="Mereny Z."/>
            <person name="Hegedus B."/>
            <person name="Baldrian P."/>
            <person name="Stursova M."/>
            <person name="Weitz H."/>
            <person name="Taylor A."/>
            <person name="Grigoriev I.V."/>
            <person name="Nagy L.G."/>
            <person name="Martin F."/>
            <person name="Kauserud H."/>
        </authorList>
    </citation>
    <scope>NUCLEOTIDE SEQUENCE</scope>
    <source>
        <strain evidence="2">CBHHK200</strain>
    </source>
</reference>
<dbReference type="Pfam" id="PF14559">
    <property type="entry name" value="TPR_19"/>
    <property type="match status" value="1"/>
</dbReference>
<name>A0AAD6SR85_9AGAR</name>
<proteinExistence type="predicted"/>
<dbReference type="GO" id="GO:0012505">
    <property type="term" value="C:endomembrane system"/>
    <property type="evidence" value="ECO:0007669"/>
    <property type="project" value="TreeGrafter"/>
</dbReference>
<dbReference type="AlphaFoldDB" id="A0AAD6SR85"/>
<sequence length="227" mass="24690">MADLTTTAQKVATAKEKKEIADKAFKEGKITEALLAYHGSLMYLLGLDKNALQGLGMGSPAPPPEASSSSSSSTSAADAKAKEKTEVDDIIEKIYANMSACHLKNKNWKRAQETADKALAKNDKNYKAMFRKAKALSEQGYFERAVKLLEDLKSKSPADAALADAELTRLRALDKERERANNKRLKGFLNKAAAQKPDQEEEVIEAIQSAKIEEVVDDEPVASTSSA</sequence>
<dbReference type="SUPFAM" id="SSF48452">
    <property type="entry name" value="TPR-like"/>
    <property type="match status" value="1"/>
</dbReference>
<dbReference type="InterPro" id="IPR011990">
    <property type="entry name" value="TPR-like_helical_dom_sf"/>
</dbReference>
<evidence type="ECO:0000256" key="1">
    <source>
        <dbReference type="SAM" id="MobiDB-lite"/>
    </source>
</evidence>
<dbReference type="InterPro" id="IPR050754">
    <property type="entry name" value="FKBP4/5/8-like"/>
</dbReference>
<dbReference type="GO" id="GO:0005740">
    <property type="term" value="C:mitochondrial envelope"/>
    <property type="evidence" value="ECO:0007669"/>
    <property type="project" value="TreeGrafter"/>
</dbReference>
<dbReference type="Gene3D" id="1.25.40.10">
    <property type="entry name" value="Tetratricopeptide repeat domain"/>
    <property type="match status" value="1"/>
</dbReference>
<gene>
    <name evidence="2" type="ORF">C8F04DRAFT_1113424</name>
</gene>
<accession>A0AAD6SR85</accession>
<feature type="region of interest" description="Disordered" evidence="1">
    <location>
        <begin position="56"/>
        <end position="82"/>
    </location>
</feature>
<dbReference type="EMBL" id="JARJCM010000091">
    <property type="protein sequence ID" value="KAJ7030372.1"/>
    <property type="molecule type" value="Genomic_DNA"/>
</dbReference>
<organism evidence="2 3">
    <name type="scientific">Mycena alexandri</name>
    <dbReference type="NCBI Taxonomy" id="1745969"/>
    <lineage>
        <taxon>Eukaryota</taxon>
        <taxon>Fungi</taxon>
        <taxon>Dikarya</taxon>
        <taxon>Basidiomycota</taxon>
        <taxon>Agaricomycotina</taxon>
        <taxon>Agaricomycetes</taxon>
        <taxon>Agaricomycetidae</taxon>
        <taxon>Agaricales</taxon>
        <taxon>Marasmiineae</taxon>
        <taxon>Mycenaceae</taxon>
        <taxon>Mycena</taxon>
    </lineage>
</organism>
<dbReference type="GO" id="GO:0043066">
    <property type="term" value="P:negative regulation of apoptotic process"/>
    <property type="evidence" value="ECO:0007669"/>
    <property type="project" value="TreeGrafter"/>
</dbReference>
<dbReference type="GO" id="GO:0005829">
    <property type="term" value="C:cytosol"/>
    <property type="evidence" value="ECO:0007669"/>
    <property type="project" value="TreeGrafter"/>
</dbReference>
<dbReference type="Proteomes" id="UP001218188">
    <property type="component" value="Unassembled WGS sequence"/>
</dbReference>
<dbReference type="PANTHER" id="PTHR46512">
    <property type="entry name" value="PEPTIDYLPROLYL ISOMERASE"/>
    <property type="match status" value="1"/>
</dbReference>
<dbReference type="GO" id="GO:0016020">
    <property type="term" value="C:membrane"/>
    <property type="evidence" value="ECO:0007669"/>
    <property type="project" value="TreeGrafter"/>
</dbReference>
<keyword evidence="3" id="KW-1185">Reference proteome</keyword>
<feature type="compositionally biased region" description="Low complexity" evidence="1">
    <location>
        <begin position="66"/>
        <end position="78"/>
    </location>
</feature>
<dbReference type="PANTHER" id="PTHR46512:SF1">
    <property type="entry name" value="PEPTIDYLPROLYL ISOMERASE"/>
    <property type="match status" value="1"/>
</dbReference>
<evidence type="ECO:0000313" key="2">
    <source>
        <dbReference type="EMBL" id="KAJ7030372.1"/>
    </source>
</evidence>
<evidence type="ECO:0000313" key="3">
    <source>
        <dbReference type="Proteomes" id="UP001218188"/>
    </source>
</evidence>